<name>A0A512NL92_9HYPH</name>
<reference evidence="1 2" key="1">
    <citation type="submission" date="2019-07" db="EMBL/GenBank/DDBJ databases">
        <title>Whole genome shotgun sequence of Reyranella soli NBRC 108950.</title>
        <authorList>
            <person name="Hosoyama A."/>
            <person name="Uohara A."/>
            <person name="Ohji S."/>
            <person name="Ichikawa N."/>
        </authorList>
    </citation>
    <scope>NUCLEOTIDE SEQUENCE [LARGE SCALE GENOMIC DNA]</scope>
    <source>
        <strain evidence="1 2">NBRC 108950</strain>
    </source>
</reference>
<sequence>MSSGDAGGLDAQAIAVEAIMTQAASRHAAQTRVTIDFLFVCDRYAAFSNDGLAGVAQKGSH</sequence>
<organism evidence="1 2">
    <name type="scientific">Reyranella soli</name>
    <dbReference type="NCBI Taxonomy" id="1230389"/>
    <lineage>
        <taxon>Bacteria</taxon>
        <taxon>Pseudomonadati</taxon>
        <taxon>Pseudomonadota</taxon>
        <taxon>Alphaproteobacteria</taxon>
        <taxon>Hyphomicrobiales</taxon>
        <taxon>Reyranellaceae</taxon>
        <taxon>Reyranella</taxon>
    </lineage>
</organism>
<proteinExistence type="predicted"/>
<dbReference type="AlphaFoldDB" id="A0A512NL92"/>
<dbReference type="Proteomes" id="UP000321058">
    <property type="component" value="Unassembled WGS sequence"/>
</dbReference>
<evidence type="ECO:0000313" key="1">
    <source>
        <dbReference type="EMBL" id="GEP59714.1"/>
    </source>
</evidence>
<evidence type="ECO:0000313" key="2">
    <source>
        <dbReference type="Proteomes" id="UP000321058"/>
    </source>
</evidence>
<gene>
    <name evidence="1" type="ORF">RSO01_68800</name>
</gene>
<comment type="caution">
    <text evidence="1">The sequence shown here is derived from an EMBL/GenBank/DDBJ whole genome shotgun (WGS) entry which is preliminary data.</text>
</comment>
<protein>
    <submittedName>
        <fullName evidence="1">Uncharacterized protein</fullName>
    </submittedName>
</protein>
<dbReference type="EMBL" id="BKAJ01000138">
    <property type="protein sequence ID" value="GEP59714.1"/>
    <property type="molecule type" value="Genomic_DNA"/>
</dbReference>
<accession>A0A512NL92</accession>
<keyword evidence="2" id="KW-1185">Reference proteome</keyword>